<protein>
    <submittedName>
        <fullName evidence="4">Ribosomal protein S11</fullName>
    </submittedName>
</protein>
<dbReference type="SUPFAM" id="SSF53137">
    <property type="entry name" value="Translational machinery components"/>
    <property type="match status" value="1"/>
</dbReference>
<dbReference type="EMBL" id="MK086001">
    <property type="protein sequence ID" value="QBX98573.1"/>
    <property type="molecule type" value="Genomic_DNA"/>
</dbReference>
<dbReference type="AlphaFoldDB" id="A0A4D6C6T3"/>
<evidence type="ECO:0000256" key="2">
    <source>
        <dbReference type="ARBA" id="ARBA00022980"/>
    </source>
</evidence>
<name>A0A4D6C6T3_9CHLO</name>
<dbReference type="HAMAP" id="MF_01310">
    <property type="entry name" value="Ribosomal_uS11"/>
    <property type="match status" value="1"/>
</dbReference>
<geneLocation type="mitochondrion" evidence="4"/>
<dbReference type="Gene3D" id="3.30.420.80">
    <property type="entry name" value="Ribosomal protein S11"/>
    <property type="match status" value="1"/>
</dbReference>
<accession>A0A4D6C6T3</accession>
<dbReference type="RefSeq" id="YP_009646657.1">
    <property type="nucleotide sequence ID" value="NC_042492.1"/>
</dbReference>
<dbReference type="InterPro" id="IPR036967">
    <property type="entry name" value="Ribosomal_uS11_sf"/>
</dbReference>
<comment type="similarity">
    <text evidence="1">Belongs to the universal ribosomal protein uS11 family.</text>
</comment>
<dbReference type="GO" id="GO:1990904">
    <property type="term" value="C:ribonucleoprotein complex"/>
    <property type="evidence" value="ECO:0007669"/>
    <property type="project" value="UniProtKB-KW"/>
</dbReference>
<dbReference type="GO" id="GO:0006412">
    <property type="term" value="P:translation"/>
    <property type="evidence" value="ECO:0007669"/>
    <property type="project" value="InterPro"/>
</dbReference>
<dbReference type="GeneID" id="40351543"/>
<evidence type="ECO:0000256" key="3">
    <source>
        <dbReference type="ARBA" id="ARBA00023274"/>
    </source>
</evidence>
<organism evidence="4">
    <name type="scientific">Chloropicon laureae</name>
    <dbReference type="NCBI Taxonomy" id="464258"/>
    <lineage>
        <taxon>Eukaryota</taxon>
        <taxon>Viridiplantae</taxon>
        <taxon>Chlorophyta</taxon>
        <taxon>Chloropicophyceae</taxon>
        <taxon>Chloropicales</taxon>
        <taxon>Chloropicaceae</taxon>
        <taxon>Chloropicon</taxon>
    </lineage>
</organism>
<dbReference type="Pfam" id="PF00411">
    <property type="entry name" value="Ribosomal_S11"/>
    <property type="match status" value="1"/>
</dbReference>
<dbReference type="PANTHER" id="PTHR11759">
    <property type="entry name" value="40S RIBOSOMAL PROTEIN S14/30S RIBOSOMAL PROTEIN S11"/>
    <property type="match status" value="1"/>
</dbReference>
<gene>
    <name evidence="4" type="primary">rps11</name>
</gene>
<dbReference type="GO" id="GO:0003735">
    <property type="term" value="F:structural constituent of ribosome"/>
    <property type="evidence" value="ECO:0007669"/>
    <property type="project" value="InterPro"/>
</dbReference>
<keyword evidence="3" id="KW-0687">Ribonucleoprotein</keyword>
<dbReference type="GO" id="GO:0005840">
    <property type="term" value="C:ribosome"/>
    <property type="evidence" value="ECO:0007669"/>
    <property type="project" value="UniProtKB-KW"/>
</dbReference>
<proteinExistence type="inferred from homology"/>
<keyword evidence="2 4" id="KW-0689">Ribosomal protein</keyword>
<dbReference type="InterPro" id="IPR001971">
    <property type="entry name" value="Ribosomal_uS11"/>
</dbReference>
<evidence type="ECO:0000313" key="4">
    <source>
        <dbReference type="EMBL" id="QBX98573.1"/>
    </source>
</evidence>
<reference evidence="4" key="1">
    <citation type="journal article" date="2019" name="Genome Biol. Evol.">
        <title>Tracing the Evolution of the Plastome and Mitogenome in the Chloropicophyceae Uncovered Convergent tRNA Gene Losses and a Variant Plastid Genetic Code.</title>
        <authorList>
            <person name="Turmel M."/>
            <person name="Dos Santos A.L."/>
            <person name="Otis C."/>
            <person name="Sergerie R."/>
            <person name="Lemieux C."/>
        </authorList>
    </citation>
    <scope>NUCLEOTIDE SEQUENCE</scope>
</reference>
<sequence>MSLTLKENLKRRSSKPLIEGESSNLDKLIKAKGWKFVYYKLKGSIKASKGWISDWEERPKGWSRPIRNWQKTLKRRSLSESENSYIDNEIREGNNQYIPYYLRRKLYYKPKDPISWAYHEKCFNSGLWRLRRNKRKIYWLKKLLESSNGDMFVKNYLKGKELQFEDSLSEKQDERVFKGKKELNASDIFKYIRRRSRITQRSKRKGRKSGYQDLKQMRKEESYLRRGIPKNKIGIFHINAGLKNTIISLTDLDKDVKAWSSNGSVGFKKKKRKSPYASFVTGQAIGQKAYDLGFRGVIIHLKGVGRGRHNSCRGLATSRLKILRIKDRIRLPHNGCRLRKKRRV</sequence>
<evidence type="ECO:0000256" key="1">
    <source>
        <dbReference type="ARBA" id="ARBA00006194"/>
    </source>
</evidence>
<keyword evidence="4" id="KW-0496">Mitochondrion</keyword>